<gene>
    <name evidence="2" type="ORF">AUJ95_04430</name>
</gene>
<dbReference type="InterPro" id="IPR036873">
    <property type="entry name" value="Rhodanese-like_dom_sf"/>
</dbReference>
<sequence length="143" mass="15316">MQGLFAGLVLVMILAGCECRIGNISVDEATKFLDGNNSVVILDVRTLPEYSSGHIPGARCIPIDMLTARLGELDAEKLTIVYCKPGCNRSQRACQILKANGFKQVKNMNGGIDAWLKMGGRVDGAATETTMCPGWVLGHGCED</sequence>
<dbReference type="CDD" id="cd00158">
    <property type="entry name" value="RHOD"/>
    <property type="match status" value="1"/>
</dbReference>
<dbReference type="Pfam" id="PF00581">
    <property type="entry name" value="Rhodanese"/>
    <property type="match status" value="1"/>
</dbReference>
<dbReference type="PANTHER" id="PTHR43031:SF1">
    <property type="entry name" value="PYRIDINE NUCLEOTIDE-DISULPHIDE OXIDOREDUCTASE"/>
    <property type="match status" value="1"/>
</dbReference>
<protein>
    <recommendedName>
        <fullName evidence="1">Rhodanese domain-containing protein</fullName>
    </recommendedName>
</protein>
<dbReference type="STRING" id="1817895.AUJ95_04430"/>
<dbReference type="PANTHER" id="PTHR43031">
    <property type="entry name" value="FAD-DEPENDENT OXIDOREDUCTASE"/>
    <property type="match status" value="1"/>
</dbReference>
<dbReference type="SUPFAM" id="SSF52821">
    <property type="entry name" value="Rhodanese/Cell cycle control phosphatase"/>
    <property type="match status" value="1"/>
</dbReference>
<feature type="domain" description="Rhodanese" evidence="1">
    <location>
        <begin position="35"/>
        <end position="124"/>
    </location>
</feature>
<dbReference type="PROSITE" id="PS50206">
    <property type="entry name" value="RHODANESE_3"/>
    <property type="match status" value="1"/>
</dbReference>
<evidence type="ECO:0000259" key="1">
    <source>
        <dbReference type="PROSITE" id="PS50206"/>
    </source>
</evidence>
<reference evidence="2 3" key="1">
    <citation type="journal article" date="2016" name="Environ. Microbiol.">
        <title>Genomic resolution of a cold subsurface aquifer community provides metabolic insights for novel microbes adapted to high CO concentrations.</title>
        <authorList>
            <person name="Probst A.J."/>
            <person name="Castelle C.J."/>
            <person name="Singh A."/>
            <person name="Brown C.T."/>
            <person name="Anantharaman K."/>
            <person name="Sharon I."/>
            <person name="Hug L.A."/>
            <person name="Burstein D."/>
            <person name="Emerson J.B."/>
            <person name="Thomas B.C."/>
            <person name="Banfield J.F."/>
        </authorList>
    </citation>
    <scope>NUCLEOTIDE SEQUENCE [LARGE SCALE GENOMIC DNA]</scope>
    <source>
        <strain evidence="2">CG2_30_40_21</strain>
    </source>
</reference>
<dbReference type="Proteomes" id="UP000183085">
    <property type="component" value="Unassembled WGS sequence"/>
</dbReference>
<organism evidence="2 3">
    <name type="scientific">Candidatus Desantisbacteria bacterium CG2_30_40_21</name>
    <dbReference type="NCBI Taxonomy" id="1817895"/>
    <lineage>
        <taxon>Bacteria</taxon>
        <taxon>Candidatus Desantisiibacteriota</taxon>
    </lineage>
</organism>
<dbReference type="InterPro" id="IPR001763">
    <property type="entry name" value="Rhodanese-like_dom"/>
</dbReference>
<dbReference type="EMBL" id="MNYI01000116">
    <property type="protein sequence ID" value="OIP40556.1"/>
    <property type="molecule type" value="Genomic_DNA"/>
</dbReference>
<dbReference type="AlphaFoldDB" id="A0A1J5DWP8"/>
<evidence type="ECO:0000313" key="2">
    <source>
        <dbReference type="EMBL" id="OIP40556.1"/>
    </source>
</evidence>
<accession>A0A1J5DWP8</accession>
<proteinExistence type="predicted"/>
<name>A0A1J5DWP8_9BACT</name>
<comment type="caution">
    <text evidence="2">The sequence shown here is derived from an EMBL/GenBank/DDBJ whole genome shotgun (WGS) entry which is preliminary data.</text>
</comment>
<dbReference type="InterPro" id="IPR050229">
    <property type="entry name" value="GlpE_sulfurtransferase"/>
</dbReference>
<dbReference type="SMART" id="SM00450">
    <property type="entry name" value="RHOD"/>
    <property type="match status" value="1"/>
</dbReference>
<evidence type="ECO:0000313" key="3">
    <source>
        <dbReference type="Proteomes" id="UP000183085"/>
    </source>
</evidence>
<dbReference type="Gene3D" id="3.40.250.10">
    <property type="entry name" value="Rhodanese-like domain"/>
    <property type="match status" value="1"/>
</dbReference>